<dbReference type="GO" id="GO:0043022">
    <property type="term" value="F:ribosome binding"/>
    <property type="evidence" value="ECO:0007669"/>
    <property type="project" value="TreeGrafter"/>
</dbReference>
<feature type="region of interest" description="Disordered" evidence="3">
    <location>
        <begin position="107"/>
        <end position="140"/>
    </location>
</feature>
<dbReference type="PANTHER" id="PTHR47814:SF1">
    <property type="entry name" value="PEPTIDYL-TRNA HYDROLASE ARFB"/>
    <property type="match status" value="1"/>
</dbReference>
<keyword evidence="2" id="KW-0175">Coiled coil</keyword>
<dbReference type="STRING" id="1630136.AS592_03550"/>
<dbReference type="GO" id="GO:0003747">
    <property type="term" value="F:translation release factor activity"/>
    <property type="evidence" value="ECO:0007669"/>
    <property type="project" value="InterPro"/>
</dbReference>
<feature type="coiled-coil region" evidence="2">
    <location>
        <begin position="79"/>
        <end position="106"/>
    </location>
</feature>
<dbReference type="InterPro" id="IPR045853">
    <property type="entry name" value="Pep_chain_release_fac_I_sf"/>
</dbReference>
<accession>A0A151CHJ9</accession>
<dbReference type="SUPFAM" id="SSF75620">
    <property type="entry name" value="Release factor"/>
    <property type="match status" value="1"/>
</dbReference>
<evidence type="ECO:0000259" key="4">
    <source>
        <dbReference type="Pfam" id="PF00472"/>
    </source>
</evidence>
<evidence type="ECO:0000256" key="3">
    <source>
        <dbReference type="SAM" id="MobiDB-lite"/>
    </source>
</evidence>
<keyword evidence="6" id="KW-1185">Reference proteome</keyword>
<organism evidence="5 6">
    <name type="scientific">Sulfurovum riftiae</name>
    <dbReference type="NCBI Taxonomy" id="1630136"/>
    <lineage>
        <taxon>Bacteria</taxon>
        <taxon>Pseudomonadati</taxon>
        <taxon>Campylobacterota</taxon>
        <taxon>Epsilonproteobacteria</taxon>
        <taxon>Campylobacterales</taxon>
        <taxon>Sulfurovaceae</taxon>
        <taxon>Sulfurovum</taxon>
    </lineage>
</organism>
<reference evidence="5 6" key="1">
    <citation type="submission" date="2015-11" db="EMBL/GenBank/DDBJ databases">
        <title>Draft genome of Sulfurovum riftiae 1812E, a member of the Epsilonproteobacteria isolated from the tube of the deep-sea hydrothermal vent tubewom Riftia pachyptila.</title>
        <authorList>
            <person name="Vetriani C."/>
            <person name="Giovannelli D."/>
        </authorList>
    </citation>
    <scope>NUCLEOTIDE SEQUENCE [LARGE SCALE GENOMIC DNA]</scope>
    <source>
        <strain evidence="5 6">1812E</strain>
    </source>
</reference>
<feature type="compositionally biased region" description="Basic residues" evidence="3">
    <location>
        <begin position="116"/>
        <end position="134"/>
    </location>
</feature>
<dbReference type="GO" id="GO:0004045">
    <property type="term" value="F:peptidyl-tRNA hydrolase activity"/>
    <property type="evidence" value="ECO:0007669"/>
    <property type="project" value="TreeGrafter"/>
</dbReference>
<evidence type="ECO:0000256" key="2">
    <source>
        <dbReference type="SAM" id="Coils"/>
    </source>
</evidence>
<dbReference type="Gene3D" id="3.30.160.20">
    <property type="match status" value="1"/>
</dbReference>
<proteinExistence type="inferred from homology"/>
<comment type="caution">
    <text evidence="5">The sequence shown here is derived from an EMBL/GenBank/DDBJ whole genome shotgun (WGS) entry which is preliminary data.</text>
</comment>
<comment type="similarity">
    <text evidence="1">Belongs to the prokaryotic/mitochondrial release factor family.</text>
</comment>
<evidence type="ECO:0000313" key="6">
    <source>
        <dbReference type="Proteomes" id="UP000075359"/>
    </source>
</evidence>
<dbReference type="PANTHER" id="PTHR47814">
    <property type="entry name" value="PEPTIDYL-TRNA HYDROLASE ARFB"/>
    <property type="match status" value="1"/>
</dbReference>
<sequence>MANLKISNTVTLDENEIEISAIRAQGSGGQKVNKVSAAIHLRFDIAASSLPEFYKEKLLSLKDKRITKEGIIVIKSQQHRSQEQNREEALERLVELIKSVNVVEKKRVPTKPTKGSVKRRLLSKKKHANKKKLRGKVERE</sequence>
<dbReference type="GO" id="GO:0072344">
    <property type="term" value="P:rescue of stalled ribosome"/>
    <property type="evidence" value="ECO:0007669"/>
    <property type="project" value="TreeGrafter"/>
</dbReference>
<name>A0A151CHJ9_9BACT</name>
<protein>
    <submittedName>
        <fullName evidence="5">Class I peptide chain release factor</fullName>
    </submittedName>
</protein>
<dbReference type="AlphaFoldDB" id="A0A151CHJ9"/>
<feature type="domain" description="Prokaryotic-type class I peptide chain release factors" evidence="4">
    <location>
        <begin position="9"/>
        <end position="134"/>
    </location>
</feature>
<gene>
    <name evidence="5" type="ORF">AS592_03550</name>
</gene>
<dbReference type="Pfam" id="PF00472">
    <property type="entry name" value="RF-1"/>
    <property type="match status" value="1"/>
</dbReference>
<dbReference type="Proteomes" id="UP000075359">
    <property type="component" value="Unassembled WGS sequence"/>
</dbReference>
<dbReference type="NCBIfam" id="NF006718">
    <property type="entry name" value="PRK09256.1"/>
    <property type="match status" value="1"/>
</dbReference>
<evidence type="ECO:0000256" key="1">
    <source>
        <dbReference type="ARBA" id="ARBA00010835"/>
    </source>
</evidence>
<evidence type="ECO:0000313" key="5">
    <source>
        <dbReference type="EMBL" id="KYJ87020.1"/>
    </source>
</evidence>
<dbReference type="InterPro" id="IPR000352">
    <property type="entry name" value="Pep_chain_release_fac_I"/>
</dbReference>
<dbReference type="OrthoDB" id="9815709at2"/>
<dbReference type="RefSeq" id="WP_067329531.1">
    <property type="nucleotide sequence ID" value="NZ_LNKT01000007.1"/>
</dbReference>
<dbReference type="EMBL" id="LNKT01000007">
    <property type="protein sequence ID" value="KYJ87020.1"/>
    <property type="molecule type" value="Genomic_DNA"/>
</dbReference>